<keyword evidence="6" id="KW-1185">Reference proteome</keyword>
<keyword evidence="4" id="KW-0411">Iron-sulfur</keyword>
<protein>
    <submittedName>
        <fullName evidence="5">Uncharacterized protein</fullName>
    </submittedName>
</protein>
<dbReference type="OrthoDB" id="19503at10239"/>
<dbReference type="InterPro" id="IPR013785">
    <property type="entry name" value="Aldolase_TIM"/>
</dbReference>
<keyword evidence="1" id="KW-0949">S-adenosyl-L-methionine</keyword>
<organism evidence="5 6">
    <name type="scientific">Ralstonia phage RSL2</name>
    <dbReference type="NCBI Taxonomy" id="1585840"/>
    <lineage>
        <taxon>Viruses</taxon>
        <taxon>Duplodnaviria</taxon>
        <taxon>Heunggongvirae</taxon>
        <taxon>Uroviricota</taxon>
        <taxon>Caudoviricetes</taxon>
        <taxon>Chimalliviridae</taxon>
        <taxon>Chiangmaivirus</taxon>
        <taxon>Chiangmaivirus RSL2</taxon>
    </lineage>
</organism>
<evidence type="ECO:0000256" key="1">
    <source>
        <dbReference type="ARBA" id="ARBA00022691"/>
    </source>
</evidence>
<accession>A0A0A8J872</accession>
<evidence type="ECO:0000313" key="5">
    <source>
        <dbReference type="EMBL" id="BAQ02600.1"/>
    </source>
</evidence>
<sequence>MNNEILNEMLSSKVQDSTEIEHHLFEYCNLNCSFCGQDHDSKVGMESIIDKAHKTVDFIFHSKKKKHTINVMGGEIFNDKIEPRAFSDYFQFYEIIRKTCQDLGVEFQINWVTNLIFTENRENVLWLMNKTGEHSKISTSYDFAGRGLDINRSLVFKHNLNLFKKDIGVVGFVLTKPAIRKLINSTDMFFQTVLYPNFPLYFDWYVPEKSSNKMMPSEQEMLDALLFVADKYPNIEPVKSMLENEHNKMTCFSLNKTTILPDGKEVTCRYLEYDKEKFNNVIDYSSNANIIQAHLDRNECYSCNFYNRCQFRCFVQADWTELERLPSCFIKTFFERTVGS</sequence>
<reference evidence="5 6" key="1">
    <citation type="submission" date="2014-12" db="EMBL/GenBank/DDBJ databases">
        <title>Genome analysis of a novel jumbo phage RSL2 infecting the phytopathogen Ralstonia solanacearum.</title>
        <authorList>
            <person name="Kawasaki T."/>
            <person name="Fujie M."/>
            <person name="Chatchawankanphanich O."/>
            <person name="Ogata H."/>
            <person name="Yamada T."/>
        </authorList>
    </citation>
    <scope>NUCLEOTIDE SEQUENCE [LARGE SCALE GENOMIC DNA]</scope>
    <source>
        <strain evidence="5 6">RSL2</strain>
    </source>
</reference>
<dbReference type="Proteomes" id="UP000203794">
    <property type="component" value="Segment"/>
</dbReference>
<dbReference type="RefSeq" id="YP_009212921.1">
    <property type="nucleotide sequence ID" value="NC_028950.1"/>
</dbReference>
<dbReference type="Gene3D" id="3.20.20.70">
    <property type="entry name" value="Aldolase class I"/>
    <property type="match status" value="1"/>
</dbReference>
<name>A0A0A8J872_9CAUD</name>
<evidence type="ECO:0000256" key="2">
    <source>
        <dbReference type="ARBA" id="ARBA00022723"/>
    </source>
</evidence>
<dbReference type="InterPro" id="IPR007197">
    <property type="entry name" value="rSAM"/>
</dbReference>
<dbReference type="GO" id="GO:0051536">
    <property type="term" value="F:iron-sulfur cluster binding"/>
    <property type="evidence" value="ECO:0007669"/>
    <property type="project" value="UniProtKB-KW"/>
</dbReference>
<dbReference type="GeneID" id="26639513"/>
<evidence type="ECO:0000256" key="4">
    <source>
        <dbReference type="ARBA" id="ARBA00023014"/>
    </source>
</evidence>
<dbReference type="GO" id="GO:0046872">
    <property type="term" value="F:metal ion binding"/>
    <property type="evidence" value="ECO:0007669"/>
    <property type="project" value="UniProtKB-KW"/>
</dbReference>
<dbReference type="EMBL" id="AP014693">
    <property type="protein sequence ID" value="BAQ02600.1"/>
    <property type="molecule type" value="Genomic_DNA"/>
</dbReference>
<keyword evidence="2" id="KW-0479">Metal-binding</keyword>
<proteinExistence type="predicted"/>
<dbReference type="GO" id="GO:0003824">
    <property type="term" value="F:catalytic activity"/>
    <property type="evidence" value="ECO:0007669"/>
    <property type="project" value="InterPro"/>
</dbReference>
<dbReference type="KEGG" id="vg:26639513"/>
<evidence type="ECO:0000256" key="3">
    <source>
        <dbReference type="ARBA" id="ARBA00023004"/>
    </source>
</evidence>
<dbReference type="InterPro" id="IPR058240">
    <property type="entry name" value="rSAM_sf"/>
</dbReference>
<dbReference type="SUPFAM" id="SSF102114">
    <property type="entry name" value="Radical SAM enzymes"/>
    <property type="match status" value="1"/>
</dbReference>
<dbReference type="SFLD" id="SFLDS00029">
    <property type="entry name" value="Radical_SAM"/>
    <property type="match status" value="1"/>
</dbReference>
<evidence type="ECO:0000313" key="6">
    <source>
        <dbReference type="Proteomes" id="UP000203794"/>
    </source>
</evidence>
<keyword evidence="3" id="KW-0408">Iron</keyword>